<comment type="similarity">
    <text evidence="1 7">Belongs to the bacterial ribosomal protein bL9 family.</text>
</comment>
<keyword evidence="8" id="KW-0175">Coiled coil</keyword>
<reference evidence="10 11" key="2">
    <citation type="journal article" date="2012" name="Stand. Genomic Sci.">
        <title>Genome sequence of the moderately thermophilic, amino-acid-degrading and sulfur-reducing bacterium Thermovirga lienii type strain (Cas60314(T)).</title>
        <authorList>
            <person name="Goker M."/>
            <person name="Saunders E."/>
            <person name="Lapidus A."/>
            <person name="Nolan M."/>
            <person name="Lucas S."/>
            <person name="Hammon N."/>
            <person name="Deshpande S."/>
            <person name="Cheng J.F."/>
            <person name="Han C."/>
            <person name="Tapia R."/>
            <person name="Goodwin L.A."/>
            <person name="Pitluck S."/>
            <person name="Liolios K."/>
            <person name="Mavromatis K."/>
            <person name="Pagani I."/>
            <person name="Ivanova N."/>
            <person name="Mikhailova N."/>
            <person name="Pati A."/>
            <person name="Chen A."/>
            <person name="Palaniappan K."/>
            <person name="Land M."/>
            <person name="Chang Y.J."/>
            <person name="Jeffries C.D."/>
            <person name="Brambilla E.M."/>
            <person name="Rohde M."/>
            <person name="Spring S."/>
            <person name="Detter J.C."/>
            <person name="Woyke T."/>
            <person name="Bristow J."/>
            <person name="Eisen J.A."/>
            <person name="Markowitz V."/>
            <person name="Hugenholtz P."/>
            <person name="Kyrpides N.C."/>
            <person name="Klenk H.P."/>
        </authorList>
    </citation>
    <scope>NUCLEOTIDE SEQUENCE [LARGE SCALE GENOMIC DNA]</scope>
    <source>
        <strain evidence="11">ATCC BAA-1197 / DSM 17291 / Cas60314</strain>
    </source>
</reference>
<dbReference type="GO" id="GO:0005840">
    <property type="term" value="C:ribosome"/>
    <property type="evidence" value="ECO:0007669"/>
    <property type="project" value="UniProtKB-KW"/>
</dbReference>
<dbReference type="Pfam" id="PF01281">
    <property type="entry name" value="Ribosomal_L9_N"/>
    <property type="match status" value="1"/>
</dbReference>
<evidence type="ECO:0000313" key="10">
    <source>
        <dbReference type="EMBL" id="AER67051.1"/>
    </source>
</evidence>
<reference evidence="11" key="1">
    <citation type="submission" date="2011-10" db="EMBL/GenBank/DDBJ databases">
        <title>The complete genome of chromosome of Thermovirga lienii DSM 17291.</title>
        <authorList>
            <consortium name="US DOE Joint Genome Institute (JGI-PGF)"/>
            <person name="Lucas S."/>
            <person name="Copeland A."/>
            <person name="Lapidus A."/>
            <person name="Glavina del Rio T."/>
            <person name="Dalin E."/>
            <person name="Tice H."/>
            <person name="Bruce D."/>
            <person name="Goodwin L."/>
            <person name="Pitluck S."/>
            <person name="Peters L."/>
            <person name="Mikhailova N."/>
            <person name="Saunders E."/>
            <person name="Kyrpides N."/>
            <person name="Mavromatis K."/>
            <person name="Ivanova N."/>
            <person name="Last F.I."/>
            <person name="Brettin T."/>
            <person name="Detter J.C."/>
            <person name="Han C."/>
            <person name="Larimer F."/>
            <person name="Land M."/>
            <person name="Hauser L."/>
            <person name="Markowitz V."/>
            <person name="Cheng J.-F."/>
            <person name="Hugenholtz P."/>
            <person name="Woyke T."/>
            <person name="Wu D."/>
            <person name="Spring S."/>
            <person name="Schroeder M."/>
            <person name="Brambilla E.-M."/>
            <person name="Klenk H.-P."/>
            <person name="Eisen J.A."/>
        </authorList>
    </citation>
    <scope>NUCLEOTIDE SEQUENCE [LARGE SCALE GENOMIC DNA]</scope>
    <source>
        <strain evidence="11">ATCC BAA-1197 / DSM 17291 / Cas60314</strain>
    </source>
</reference>
<organism evidence="10 11">
    <name type="scientific">Thermovirga lienii (strain ATCC BAA-1197 / DSM 17291 / Cas60314)</name>
    <dbReference type="NCBI Taxonomy" id="580340"/>
    <lineage>
        <taxon>Bacteria</taxon>
        <taxon>Thermotogati</taxon>
        <taxon>Synergistota</taxon>
        <taxon>Synergistia</taxon>
        <taxon>Synergistales</taxon>
        <taxon>Thermovirgaceae</taxon>
        <taxon>Thermovirga</taxon>
    </lineage>
</organism>
<dbReference type="InterPro" id="IPR009027">
    <property type="entry name" value="Ribosomal_bL9/RNase_H1_N"/>
</dbReference>
<protein>
    <recommendedName>
        <fullName evidence="6 7">Large ribosomal subunit protein bL9</fullName>
    </recommendedName>
</protein>
<dbReference type="InterPro" id="IPR020070">
    <property type="entry name" value="Ribosomal_bL9_N"/>
</dbReference>
<sequence length="148" mass="16288">MKCILLSDVSKLGKKGELIEVSDGYARNYLIPRGLAEEATPAKLAEWKQKQKSMEIREKKLKEEALALQKKLNGKVVKIALSAGERGKLFGSVTTAHLAKALEEQLGVKISKKDIKIEGAVKETGEHPFVVKLYPGVEAQMTMLVEAE</sequence>
<feature type="coiled-coil region" evidence="8">
    <location>
        <begin position="44"/>
        <end position="71"/>
    </location>
</feature>
<keyword evidence="2 7" id="KW-0699">rRNA-binding</keyword>
<proteinExistence type="inferred from homology"/>
<dbReference type="eggNOG" id="COG0359">
    <property type="taxonomic scope" value="Bacteria"/>
</dbReference>
<evidence type="ECO:0000259" key="9">
    <source>
        <dbReference type="PROSITE" id="PS00651"/>
    </source>
</evidence>
<dbReference type="AlphaFoldDB" id="G7V664"/>
<dbReference type="EMBL" id="CP003096">
    <property type="protein sequence ID" value="AER67051.1"/>
    <property type="molecule type" value="Genomic_DNA"/>
</dbReference>
<comment type="function">
    <text evidence="7">Binds to the 23S rRNA.</text>
</comment>
<dbReference type="Pfam" id="PF03948">
    <property type="entry name" value="Ribosomal_L9_C"/>
    <property type="match status" value="1"/>
</dbReference>
<keyword evidence="3 7" id="KW-0694">RNA-binding</keyword>
<dbReference type="Gene3D" id="3.10.430.100">
    <property type="entry name" value="Ribosomal protein L9, C-terminal domain"/>
    <property type="match status" value="1"/>
</dbReference>
<keyword evidence="5 7" id="KW-0687">Ribonucleoprotein</keyword>
<dbReference type="SUPFAM" id="SSF55653">
    <property type="entry name" value="Ribosomal protein L9 C-domain"/>
    <property type="match status" value="1"/>
</dbReference>
<evidence type="ECO:0000256" key="2">
    <source>
        <dbReference type="ARBA" id="ARBA00022730"/>
    </source>
</evidence>
<keyword evidence="11" id="KW-1185">Reference proteome</keyword>
<evidence type="ECO:0000256" key="6">
    <source>
        <dbReference type="ARBA" id="ARBA00035292"/>
    </source>
</evidence>
<dbReference type="GO" id="GO:0006412">
    <property type="term" value="P:translation"/>
    <property type="evidence" value="ECO:0007669"/>
    <property type="project" value="UniProtKB-UniRule"/>
</dbReference>
<dbReference type="InterPro" id="IPR036791">
    <property type="entry name" value="Ribosomal_bL9_C_sf"/>
</dbReference>
<accession>G7V664</accession>
<keyword evidence="4 7" id="KW-0689">Ribosomal protein</keyword>
<feature type="domain" description="Ribosomal protein L9" evidence="9">
    <location>
        <begin position="13"/>
        <end position="40"/>
    </location>
</feature>
<dbReference type="InterPro" id="IPR036935">
    <property type="entry name" value="Ribosomal_bL9_N_sf"/>
</dbReference>
<dbReference type="Gene3D" id="3.40.5.10">
    <property type="entry name" value="Ribosomal protein L9, N-terminal domain"/>
    <property type="match status" value="1"/>
</dbReference>
<name>G7V664_THELD</name>
<dbReference type="InterPro" id="IPR020594">
    <property type="entry name" value="Ribosomal_bL9_bac/chp"/>
</dbReference>
<dbReference type="GO" id="GO:1990904">
    <property type="term" value="C:ribonucleoprotein complex"/>
    <property type="evidence" value="ECO:0007669"/>
    <property type="project" value="UniProtKB-KW"/>
</dbReference>
<dbReference type="Proteomes" id="UP000005868">
    <property type="component" value="Chromosome"/>
</dbReference>
<evidence type="ECO:0000256" key="4">
    <source>
        <dbReference type="ARBA" id="ARBA00022980"/>
    </source>
</evidence>
<evidence type="ECO:0000256" key="8">
    <source>
        <dbReference type="SAM" id="Coils"/>
    </source>
</evidence>
<dbReference type="HOGENOM" id="CLU_078938_3_0_0"/>
<dbReference type="HAMAP" id="MF_00503">
    <property type="entry name" value="Ribosomal_bL9"/>
    <property type="match status" value="1"/>
</dbReference>
<dbReference type="GO" id="GO:0003735">
    <property type="term" value="F:structural constituent of ribosome"/>
    <property type="evidence" value="ECO:0007669"/>
    <property type="project" value="InterPro"/>
</dbReference>
<dbReference type="PROSITE" id="PS00651">
    <property type="entry name" value="RIBOSOMAL_L9"/>
    <property type="match status" value="1"/>
</dbReference>
<evidence type="ECO:0000256" key="1">
    <source>
        <dbReference type="ARBA" id="ARBA00010605"/>
    </source>
</evidence>
<evidence type="ECO:0000313" key="11">
    <source>
        <dbReference type="Proteomes" id="UP000005868"/>
    </source>
</evidence>
<dbReference type="OrthoDB" id="9788336at2"/>
<dbReference type="PANTHER" id="PTHR21368">
    <property type="entry name" value="50S RIBOSOMAL PROTEIN L9"/>
    <property type="match status" value="1"/>
</dbReference>
<evidence type="ECO:0000256" key="3">
    <source>
        <dbReference type="ARBA" id="ARBA00022884"/>
    </source>
</evidence>
<dbReference type="NCBIfam" id="TIGR00158">
    <property type="entry name" value="L9"/>
    <property type="match status" value="1"/>
</dbReference>
<dbReference type="GO" id="GO:0019843">
    <property type="term" value="F:rRNA binding"/>
    <property type="evidence" value="ECO:0007669"/>
    <property type="project" value="UniProtKB-UniRule"/>
</dbReference>
<dbReference type="InterPro" id="IPR000244">
    <property type="entry name" value="Ribosomal_bL9"/>
</dbReference>
<dbReference type="SUPFAM" id="SSF55658">
    <property type="entry name" value="L9 N-domain-like"/>
    <property type="match status" value="1"/>
</dbReference>
<gene>
    <name evidence="7" type="primary">rplI</name>
    <name evidence="10" type="ordered locus">Tlie_1321</name>
</gene>
<evidence type="ECO:0000256" key="7">
    <source>
        <dbReference type="HAMAP-Rule" id="MF_00503"/>
    </source>
</evidence>
<dbReference type="InterPro" id="IPR020069">
    <property type="entry name" value="Ribosomal_bL9_C"/>
</dbReference>
<evidence type="ECO:0000256" key="5">
    <source>
        <dbReference type="ARBA" id="ARBA00023274"/>
    </source>
</evidence>
<dbReference type="STRING" id="580340.Tlie_1321"/>
<dbReference type="KEGG" id="tli:Tlie_1321"/>